<accession>A0ACB7EQT2</accession>
<evidence type="ECO:0000313" key="2">
    <source>
        <dbReference type="Proteomes" id="UP000805704"/>
    </source>
</evidence>
<organism evidence="1 2">
    <name type="scientific">Nibea albiflora</name>
    <name type="common">Yellow drum</name>
    <name type="synonym">Corvina albiflora</name>
    <dbReference type="NCBI Taxonomy" id="240163"/>
    <lineage>
        <taxon>Eukaryota</taxon>
        <taxon>Metazoa</taxon>
        <taxon>Chordata</taxon>
        <taxon>Craniata</taxon>
        <taxon>Vertebrata</taxon>
        <taxon>Euteleostomi</taxon>
        <taxon>Actinopterygii</taxon>
        <taxon>Neopterygii</taxon>
        <taxon>Teleostei</taxon>
        <taxon>Neoteleostei</taxon>
        <taxon>Acanthomorphata</taxon>
        <taxon>Eupercaria</taxon>
        <taxon>Sciaenidae</taxon>
        <taxon>Nibea</taxon>
    </lineage>
</organism>
<proteinExistence type="predicted"/>
<comment type="caution">
    <text evidence="1">The sequence shown here is derived from an EMBL/GenBank/DDBJ whole genome shotgun (WGS) entry which is preliminary data.</text>
</comment>
<sequence>MESVRMCESVQMLRCFVSQRLSAAAAEINVQQLVVMKEEDDPVCQDQGDPLELPHIKEEQEEVWTSREQLQGLDQADIIKFTFCPVAVKSEDEDEEKPQCSQLQEIQTEDMKPEADGEDCGRPEPDRDSDPDHHDETSHFSEPETKAGDDWKKSSGPQSGNRGCDQGDKPFSCSECGKRFSQNSNMKTHMRIHTGEKPFSCSVCGKRFTQKINLTHHIMATHTGERRYSCSVCGRKFTRRYGLKTHQCFGRQSSQLHQRRTEDEEHLKTFREPDKNSNHG</sequence>
<feature type="non-terminal residue" evidence="1">
    <location>
        <position position="280"/>
    </location>
</feature>
<protein>
    <submittedName>
        <fullName evidence="1">Zinc finger protein 75D</fullName>
    </submittedName>
</protein>
<reference evidence="1" key="1">
    <citation type="submission" date="2020-04" db="EMBL/GenBank/DDBJ databases">
        <title>A chromosome-scale assembly and high-density genetic map of the yellow drum (Nibea albiflora) genome.</title>
        <authorList>
            <person name="Xu D."/>
            <person name="Zhang W."/>
            <person name="Chen R."/>
            <person name="Tan P."/>
            <person name="Wang L."/>
            <person name="Song H."/>
            <person name="Tian L."/>
            <person name="Zhu Q."/>
            <person name="Wang B."/>
        </authorList>
    </citation>
    <scope>NUCLEOTIDE SEQUENCE</scope>
    <source>
        <strain evidence="1">ZJHYS-2018</strain>
    </source>
</reference>
<name>A0ACB7EQT2_NIBAL</name>
<dbReference type="Proteomes" id="UP000805704">
    <property type="component" value="Chromosome 24"/>
</dbReference>
<keyword evidence="2" id="KW-1185">Reference proteome</keyword>
<evidence type="ECO:0000313" key="1">
    <source>
        <dbReference type="EMBL" id="KAG8004435.1"/>
    </source>
</evidence>
<gene>
    <name evidence="1" type="primary">ZNF75D</name>
    <name evidence="1" type="ORF">GBF38_008650</name>
</gene>
<dbReference type="EMBL" id="CM024812">
    <property type="protein sequence ID" value="KAG8004435.1"/>
    <property type="molecule type" value="Genomic_DNA"/>
</dbReference>